<gene>
    <name evidence="2" type="ORF">MNBD_GAMMA05-1319</name>
</gene>
<dbReference type="PROSITE" id="PS51352">
    <property type="entry name" value="THIOREDOXIN_2"/>
    <property type="match status" value="1"/>
</dbReference>
<name>A0A3B0X308_9ZZZZ</name>
<dbReference type="Gene3D" id="3.40.30.10">
    <property type="entry name" value="Glutaredoxin"/>
    <property type="match status" value="1"/>
</dbReference>
<dbReference type="InterPro" id="IPR050553">
    <property type="entry name" value="Thioredoxin_ResA/DsbE_sf"/>
</dbReference>
<sequence length="170" mass="19300">MLASIFKISLTLLALYGIFGSNNVIAENIAPDFKLDGQQHSIELNKYRGQIVYVDFWASWCQPCRKSFAWMNKMQNLYGNEGFKVIAINLDESRAKANKFLQQIPANFDVAFDPQGNTAEAYRVKAMPSSYLIDKNGKLVHANLGFRGNDEDMLERKIRNLIKQSTVASR</sequence>
<dbReference type="EMBL" id="UOFE01000002">
    <property type="protein sequence ID" value="VAW50274.1"/>
    <property type="molecule type" value="Genomic_DNA"/>
</dbReference>
<dbReference type="SUPFAM" id="SSF52833">
    <property type="entry name" value="Thioredoxin-like"/>
    <property type="match status" value="1"/>
</dbReference>
<dbReference type="InterPro" id="IPR000866">
    <property type="entry name" value="AhpC/TSA"/>
</dbReference>
<dbReference type="Pfam" id="PF00578">
    <property type="entry name" value="AhpC-TSA"/>
    <property type="match status" value="1"/>
</dbReference>
<evidence type="ECO:0000313" key="2">
    <source>
        <dbReference type="EMBL" id="VAW50274.1"/>
    </source>
</evidence>
<dbReference type="AlphaFoldDB" id="A0A3B0X308"/>
<proteinExistence type="predicted"/>
<dbReference type="GO" id="GO:0016491">
    <property type="term" value="F:oxidoreductase activity"/>
    <property type="evidence" value="ECO:0007669"/>
    <property type="project" value="InterPro"/>
</dbReference>
<accession>A0A3B0X308</accession>
<dbReference type="PANTHER" id="PTHR42852">
    <property type="entry name" value="THIOL:DISULFIDE INTERCHANGE PROTEIN DSBE"/>
    <property type="match status" value="1"/>
</dbReference>
<reference evidence="2" key="1">
    <citation type="submission" date="2018-06" db="EMBL/GenBank/DDBJ databases">
        <authorList>
            <person name="Zhirakovskaya E."/>
        </authorList>
    </citation>
    <scope>NUCLEOTIDE SEQUENCE</scope>
</reference>
<dbReference type="GO" id="GO:0016209">
    <property type="term" value="F:antioxidant activity"/>
    <property type="evidence" value="ECO:0007669"/>
    <property type="project" value="InterPro"/>
</dbReference>
<organism evidence="2">
    <name type="scientific">hydrothermal vent metagenome</name>
    <dbReference type="NCBI Taxonomy" id="652676"/>
    <lineage>
        <taxon>unclassified sequences</taxon>
        <taxon>metagenomes</taxon>
        <taxon>ecological metagenomes</taxon>
    </lineage>
</organism>
<dbReference type="InterPro" id="IPR013766">
    <property type="entry name" value="Thioredoxin_domain"/>
</dbReference>
<dbReference type="InterPro" id="IPR036249">
    <property type="entry name" value="Thioredoxin-like_sf"/>
</dbReference>
<dbReference type="CDD" id="cd02966">
    <property type="entry name" value="TlpA_like_family"/>
    <property type="match status" value="1"/>
</dbReference>
<dbReference type="PANTHER" id="PTHR42852:SF18">
    <property type="entry name" value="CHROMOSOME UNDETERMINED SCAFFOLD_47, WHOLE GENOME SHOTGUN SEQUENCE"/>
    <property type="match status" value="1"/>
</dbReference>
<protein>
    <recommendedName>
        <fullName evidence="1">Thioredoxin domain-containing protein</fullName>
    </recommendedName>
</protein>
<evidence type="ECO:0000259" key="1">
    <source>
        <dbReference type="PROSITE" id="PS51352"/>
    </source>
</evidence>
<feature type="domain" description="Thioredoxin" evidence="1">
    <location>
        <begin position="24"/>
        <end position="163"/>
    </location>
</feature>